<dbReference type="Pfam" id="PF12854">
    <property type="entry name" value="PPR_1"/>
    <property type="match status" value="1"/>
</dbReference>
<gene>
    <name evidence="4" type="ORF">Pyn_34855</name>
</gene>
<name>A0A314Y0T9_PRUYE</name>
<dbReference type="AlphaFoldDB" id="A0A314Y0T9"/>
<keyword evidence="2" id="KW-0677">Repeat</keyword>
<feature type="repeat" description="PPR" evidence="3">
    <location>
        <begin position="95"/>
        <end position="129"/>
    </location>
</feature>
<dbReference type="InterPro" id="IPR011990">
    <property type="entry name" value="TPR-like_helical_dom_sf"/>
</dbReference>
<comment type="similarity">
    <text evidence="1">Belongs to the PPR family. P subfamily.</text>
</comment>
<evidence type="ECO:0000256" key="2">
    <source>
        <dbReference type="ARBA" id="ARBA00022737"/>
    </source>
</evidence>
<dbReference type="Pfam" id="PF01535">
    <property type="entry name" value="PPR"/>
    <property type="match status" value="1"/>
</dbReference>
<dbReference type="GO" id="GO:0003729">
    <property type="term" value="F:mRNA binding"/>
    <property type="evidence" value="ECO:0007669"/>
    <property type="project" value="TreeGrafter"/>
</dbReference>
<dbReference type="PROSITE" id="PS51375">
    <property type="entry name" value="PPR"/>
    <property type="match status" value="1"/>
</dbReference>
<organism evidence="4 5">
    <name type="scientific">Prunus yedoensis var. nudiflora</name>
    <dbReference type="NCBI Taxonomy" id="2094558"/>
    <lineage>
        <taxon>Eukaryota</taxon>
        <taxon>Viridiplantae</taxon>
        <taxon>Streptophyta</taxon>
        <taxon>Embryophyta</taxon>
        <taxon>Tracheophyta</taxon>
        <taxon>Spermatophyta</taxon>
        <taxon>Magnoliopsida</taxon>
        <taxon>eudicotyledons</taxon>
        <taxon>Gunneridae</taxon>
        <taxon>Pentapetalae</taxon>
        <taxon>rosids</taxon>
        <taxon>fabids</taxon>
        <taxon>Rosales</taxon>
        <taxon>Rosaceae</taxon>
        <taxon>Amygdaloideae</taxon>
        <taxon>Amygdaleae</taxon>
        <taxon>Prunus</taxon>
    </lineage>
</organism>
<protein>
    <recommendedName>
        <fullName evidence="6">Pentatricopeptide repeat-containing protein</fullName>
    </recommendedName>
</protein>
<sequence>MLDEGIAPDVVTYNTNRSSLQGETDRGSALCVRANVPRGMRLDMFTYNSLINGMCLTNQWAGATWSFDEMILFAGQNALCTEGLNLMVVKGHVRDTACYKTLVDGYIKVKRMHKALRLAVEMTQKELFPDLEMQNTLRSFHAK</sequence>
<evidence type="ECO:0000256" key="3">
    <source>
        <dbReference type="PROSITE-ProRule" id="PRU00708"/>
    </source>
</evidence>
<dbReference type="PANTHER" id="PTHR47932">
    <property type="entry name" value="ATPASE EXPRESSION PROTEIN 3"/>
    <property type="match status" value="1"/>
</dbReference>
<dbReference type="PANTHER" id="PTHR47932:SF63">
    <property type="entry name" value="OS08G0290000 PROTEIN"/>
    <property type="match status" value="1"/>
</dbReference>
<keyword evidence="5" id="KW-1185">Reference proteome</keyword>
<dbReference type="Gene3D" id="1.25.40.10">
    <property type="entry name" value="Tetratricopeptide repeat domain"/>
    <property type="match status" value="1"/>
</dbReference>
<comment type="caution">
    <text evidence="4">The sequence shown here is derived from an EMBL/GenBank/DDBJ whole genome shotgun (WGS) entry which is preliminary data.</text>
</comment>
<dbReference type="Proteomes" id="UP000250321">
    <property type="component" value="Unassembled WGS sequence"/>
</dbReference>
<proteinExistence type="inferred from homology"/>
<dbReference type="NCBIfam" id="TIGR00756">
    <property type="entry name" value="PPR"/>
    <property type="match status" value="1"/>
</dbReference>
<dbReference type="EMBL" id="PJQY01001894">
    <property type="protein sequence ID" value="PQP98468.1"/>
    <property type="molecule type" value="Genomic_DNA"/>
</dbReference>
<evidence type="ECO:0000313" key="5">
    <source>
        <dbReference type="Proteomes" id="UP000250321"/>
    </source>
</evidence>
<reference evidence="4 5" key="1">
    <citation type="submission" date="2018-02" db="EMBL/GenBank/DDBJ databases">
        <title>Draft genome of wild Prunus yedoensis var. nudiflora.</title>
        <authorList>
            <person name="Baek S."/>
            <person name="Kim J.-H."/>
            <person name="Choi K."/>
            <person name="Kim G.-B."/>
            <person name="Cho A."/>
            <person name="Jang H."/>
            <person name="Shin C.-H."/>
            <person name="Yu H.-J."/>
            <person name="Mun J.-H."/>
        </authorList>
    </citation>
    <scope>NUCLEOTIDE SEQUENCE [LARGE SCALE GENOMIC DNA]</scope>
    <source>
        <strain evidence="5">cv. Jeju island</strain>
        <tissue evidence="4">Leaf</tissue>
    </source>
</reference>
<dbReference type="InterPro" id="IPR002885">
    <property type="entry name" value="PPR_rpt"/>
</dbReference>
<accession>A0A314Y0T9</accession>
<evidence type="ECO:0000256" key="1">
    <source>
        <dbReference type="ARBA" id="ARBA00007626"/>
    </source>
</evidence>
<evidence type="ECO:0008006" key="6">
    <source>
        <dbReference type="Google" id="ProtNLM"/>
    </source>
</evidence>
<evidence type="ECO:0000313" key="4">
    <source>
        <dbReference type="EMBL" id="PQP98468.1"/>
    </source>
</evidence>